<dbReference type="PANTHER" id="PTHR43851:SF3">
    <property type="entry name" value="COENZYME Q8"/>
    <property type="match status" value="1"/>
</dbReference>
<dbReference type="AlphaFoldDB" id="A0A7S3V0L6"/>
<reference evidence="7" key="1">
    <citation type="submission" date="2021-01" db="EMBL/GenBank/DDBJ databases">
        <authorList>
            <person name="Corre E."/>
            <person name="Pelletier E."/>
            <person name="Niang G."/>
            <person name="Scheremetjew M."/>
            <person name="Finn R."/>
            <person name="Kale V."/>
            <person name="Holt S."/>
            <person name="Cochrane G."/>
            <person name="Meng A."/>
            <person name="Brown T."/>
            <person name="Cohen L."/>
        </authorList>
    </citation>
    <scope>NUCLEOTIDE SEQUENCE</scope>
    <source>
        <strain evidence="7">GSBS06</strain>
    </source>
</reference>
<dbReference type="SUPFAM" id="SSF56112">
    <property type="entry name" value="Protein kinase-like (PK-like)"/>
    <property type="match status" value="1"/>
</dbReference>
<evidence type="ECO:0000313" key="7">
    <source>
        <dbReference type="EMBL" id="CAE0443872.1"/>
    </source>
</evidence>
<dbReference type="InterPro" id="IPR051409">
    <property type="entry name" value="Atypical_kinase_ADCK"/>
</dbReference>
<dbReference type="InterPro" id="IPR034646">
    <property type="entry name" value="ADCK3_dom"/>
</dbReference>
<sequence length="583" mass="65546">MSRKFLRILNSPDTSRCFQGIVVVAQELLRSQGITKGVNQHVKNIDDGVKAIAAQLVKSQELSETLNSDQDVIKDSSLESATKRQEKTHNNFKAIVGESERAMMLEVQRKYQDTTENKDRERWQQKQKKVPDSPLARVAGFGSLAVGLVGGGVAEAVKRIGGASEQVSGPVFISENNSERLAKTLCRMRGAALKIGQMMSIQDESLMPPHLAQALEKVRQNADVMPVSQLNRMLKDELGSEWETRFSEFDKIPFAAASLGQVHRAKIVVDKHLKPREIDVAVKIQFPGVAESIDSDLANLKLLADVTGIFPKGIFINNIISVMKDELKEECDYELEAEHQMKFRRMIASETVGDVLQFDNFYVPSVIPELSTKRILTTEWATGVPIDRVADFPASVRNSVGRRLLKLSLLELFHFRYMQTDPNYSNFLYDVTNDRITLIDFGATRSYDKDFVSTYLKLVWAASNSDRAEVLEVSKRLGFLTGEESQKMIDAHIEAGLEVGRPFQRDAPFDFKGSKISNQMSRHGDTFAYERLTPPPREIYSLHRKLSGAYMTCIKIGAIFPCRDLLVETVKSLKPELLLKSHM</sequence>
<accession>A0A7S3V0L6</accession>
<organism evidence="7">
    <name type="scientific">Aplanochytrium stocchinoi</name>
    <dbReference type="NCBI Taxonomy" id="215587"/>
    <lineage>
        <taxon>Eukaryota</taxon>
        <taxon>Sar</taxon>
        <taxon>Stramenopiles</taxon>
        <taxon>Bigyra</taxon>
        <taxon>Labyrinthulomycetes</taxon>
        <taxon>Thraustochytrida</taxon>
        <taxon>Thraustochytriidae</taxon>
        <taxon>Aplanochytrium</taxon>
    </lineage>
</organism>
<evidence type="ECO:0000259" key="6">
    <source>
        <dbReference type="Pfam" id="PF03109"/>
    </source>
</evidence>
<evidence type="ECO:0000256" key="3">
    <source>
        <dbReference type="ARBA" id="ARBA00022741"/>
    </source>
</evidence>
<dbReference type="CDD" id="cd13970">
    <property type="entry name" value="ABC1_ADCK3"/>
    <property type="match status" value="1"/>
</dbReference>
<feature type="compositionally biased region" description="Basic and acidic residues" evidence="5">
    <location>
        <begin position="111"/>
        <end position="124"/>
    </location>
</feature>
<dbReference type="GO" id="GO:0016740">
    <property type="term" value="F:transferase activity"/>
    <property type="evidence" value="ECO:0007669"/>
    <property type="project" value="UniProtKB-KW"/>
</dbReference>
<dbReference type="PANTHER" id="PTHR43851">
    <property type="match status" value="1"/>
</dbReference>
<feature type="region of interest" description="Disordered" evidence="5">
    <location>
        <begin position="111"/>
        <end position="131"/>
    </location>
</feature>
<evidence type="ECO:0000256" key="4">
    <source>
        <dbReference type="ARBA" id="ARBA00022840"/>
    </source>
</evidence>
<dbReference type="GO" id="GO:0006744">
    <property type="term" value="P:ubiquinone biosynthetic process"/>
    <property type="evidence" value="ECO:0007669"/>
    <property type="project" value="TreeGrafter"/>
</dbReference>
<comment type="similarity">
    <text evidence="1">Belongs to the protein kinase superfamily. ADCK protein kinase family.</text>
</comment>
<dbReference type="InterPro" id="IPR004147">
    <property type="entry name" value="ABC1_dom"/>
</dbReference>
<evidence type="ECO:0000256" key="2">
    <source>
        <dbReference type="ARBA" id="ARBA00022679"/>
    </source>
</evidence>
<evidence type="ECO:0000256" key="1">
    <source>
        <dbReference type="ARBA" id="ARBA00009670"/>
    </source>
</evidence>
<keyword evidence="3" id="KW-0547">Nucleotide-binding</keyword>
<dbReference type="EMBL" id="HBIN01018257">
    <property type="protein sequence ID" value="CAE0443872.1"/>
    <property type="molecule type" value="Transcribed_RNA"/>
</dbReference>
<proteinExistence type="inferred from homology"/>
<keyword evidence="4" id="KW-0067">ATP-binding</keyword>
<dbReference type="GO" id="GO:0005524">
    <property type="term" value="F:ATP binding"/>
    <property type="evidence" value="ECO:0007669"/>
    <property type="project" value="UniProtKB-KW"/>
</dbReference>
<feature type="domain" description="ABC1 atypical kinase-like" evidence="6">
    <location>
        <begin position="217"/>
        <end position="473"/>
    </location>
</feature>
<protein>
    <recommendedName>
        <fullName evidence="6">ABC1 atypical kinase-like domain-containing protein</fullName>
    </recommendedName>
</protein>
<dbReference type="Pfam" id="PF03109">
    <property type="entry name" value="ABC1"/>
    <property type="match status" value="1"/>
</dbReference>
<gene>
    <name evidence="7" type="ORF">ASTO00021_LOCUS13927</name>
</gene>
<evidence type="ECO:0000256" key="5">
    <source>
        <dbReference type="SAM" id="MobiDB-lite"/>
    </source>
</evidence>
<dbReference type="InterPro" id="IPR011009">
    <property type="entry name" value="Kinase-like_dom_sf"/>
</dbReference>
<name>A0A7S3V0L6_9STRA</name>
<keyword evidence="2" id="KW-0808">Transferase</keyword>